<protein>
    <submittedName>
        <fullName evidence="3">Response regulator</fullName>
    </submittedName>
</protein>
<evidence type="ECO:0000313" key="4">
    <source>
        <dbReference type="Proteomes" id="UP000268857"/>
    </source>
</evidence>
<organism evidence="3 4">
    <name type="scientific">Chlorogloeopsis fritschii PCC 6912</name>
    <dbReference type="NCBI Taxonomy" id="211165"/>
    <lineage>
        <taxon>Bacteria</taxon>
        <taxon>Bacillati</taxon>
        <taxon>Cyanobacteriota</taxon>
        <taxon>Cyanophyceae</taxon>
        <taxon>Nostocales</taxon>
        <taxon>Chlorogloeopsidaceae</taxon>
        <taxon>Chlorogloeopsis</taxon>
    </lineage>
</organism>
<comment type="caution">
    <text evidence="3">The sequence shown here is derived from an EMBL/GenBank/DDBJ whole genome shotgun (WGS) entry which is preliminary data.</text>
</comment>
<keyword evidence="4" id="KW-1185">Reference proteome</keyword>
<dbReference type="CDD" id="cd17557">
    <property type="entry name" value="REC_Rcp-like"/>
    <property type="match status" value="1"/>
</dbReference>
<dbReference type="EMBL" id="RSCJ01000001">
    <property type="protein sequence ID" value="RUR86559.1"/>
    <property type="molecule type" value="Genomic_DNA"/>
</dbReference>
<dbReference type="SUPFAM" id="SSF52172">
    <property type="entry name" value="CheY-like"/>
    <property type="match status" value="1"/>
</dbReference>
<feature type="domain" description="Response regulatory" evidence="2">
    <location>
        <begin position="9"/>
        <end position="137"/>
    </location>
</feature>
<dbReference type="PANTHER" id="PTHR44520">
    <property type="entry name" value="RESPONSE REGULATOR RCP1-RELATED"/>
    <property type="match status" value="1"/>
</dbReference>
<evidence type="ECO:0000313" key="3">
    <source>
        <dbReference type="EMBL" id="RUR86559.1"/>
    </source>
</evidence>
<dbReference type="OrthoDB" id="9793918at2"/>
<gene>
    <name evidence="3" type="ORF">PCC6912_00020</name>
</gene>
<dbReference type="Pfam" id="PF00072">
    <property type="entry name" value="Response_reg"/>
    <property type="match status" value="1"/>
</dbReference>
<reference evidence="3 4" key="1">
    <citation type="journal article" date="2019" name="Genome Biol. Evol.">
        <title>Day and night: Metabolic profiles and evolutionary relationships of six axenic non-marine cyanobacteria.</title>
        <authorList>
            <person name="Will S.E."/>
            <person name="Henke P."/>
            <person name="Boedeker C."/>
            <person name="Huang S."/>
            <person name="Brinkmann H."/>
            <person name="Rohde M."/>
            <person name="Jarek M."/>
            <person name="Friedl T."/>
            <person name="Seufert S."/>
            <person name="Schumacher M."/>
            <person name="Overmann J."/>
            <person name="Neumann-Schaal M."/>
            <person name="Petersen J."/>
        </authorList>
    </citation>
    <scope>NUCLEOTIDE SEQUENCE [LARGE SCALE GENOMIC DNA]</scope>
    <source>
        <strain evidence="3 4">PCC 6912</strain>
    </source>
</reference>
<proteinExistence type="predicted"/>
<dbReference type="GO" id="GO:0000160">
    <property type="term" value="P:phosphorelay signal transduction system"/>
    <property type="evidence" value="ECO:0007669"/>
    <property type="project" value="InterPro"/>
</dbReference>
<dbReference type="SMART" id="SM00448">
    <property type="entry name" value="REC"/>
    <property type="match status" value="1"/>
</dbReference>
<dbReference type="RefSeq" id="WP_016874528.1">
    <property type="nucleotide sequence ID" value="NZ_AJLN01000116.1"/>
</dbReference>
<dbReference type="InterPro" id="IPR052893">
    <property type="entry name" value="TCS_response_regulator"/>
</dbReference>
<comment type="caution">
    <text evidence="1">Lacks conserved residue(s) required for the propagation of feature annotation.</text>
</comment>
<dbReference type="InterPro" id="IPR011006">
    <property type="entry name" value="CheY-like_superfamily"/>
</dbReference>
<dbReference type="AlphaFoldDB" id="A0A433NQW3"/>
<accession>A0A433NQW3</accession>
<name>A0A433NQW3_CHLFR</name>
<dbReference type="PROSITE" id="PS50110">
    <property type="entry name" value="RESPONSE_REGULATORY"/>
    <property type="match status" value="1"/>
</dbReference>
<dbReference type="STRING" id="211165.GCA_000317285_04911"/>
<dbReference type="Proteomes" id="UP000268857">
    <property type="component" value="Unassembled WGS sequence"/>
</dbReference>
<dbReference type="Gene3D" id="3.40.50.2300">
    <property type="match status" value="1"/>
</dbReference>
<dbReference type="InterPro" id="IPR001789">
    <property type="entry name" value="Sig_transdc_resp-reg_receiver"/>
</dbReference>
<evidence type="ECO:0000259" key="2">
    <source>
        <dbReference type="PROSITE" id="PS50110"/>
    </source>
</evidence>
<dbReference type="PANTHER" id="PTHR44520:SF1">
    <property type="entry name" value="TWO-COMPONENT SYSTEM REGULATORY PROTEIN"/>
    <property type="match status" value="1"/>
</dbReference>
<sequence length="147" mass="16761">MASHPGQRTILLAEDSTSDLMLVERALSRLDSPVALYVVRNGEEAIAYLQGEREYANRQRYPFPDLVMTNMKMPRITGMELLAWIRQQPELQPLPVVVMSSSNDPDEFERATELHVNSYFVKPLRLEDLVETVRSIVALLPSFDSRA</sequence>
<evidence type="ECO:0000256" key="1">
    <source>
        <dbReference type="PROSITE-ProRule" id="PRU00169"/>
    </source>
</evidence>